<accession>A0A117R3G3</accession>
<reference evidence="1 2" key="1">
    <citation type="submission" date="2015-10" db="EMBL/GenBank/DDBJ databases">
        <title>Draft genome sequence of Streptomyces canus DSM 40017, type strain for the species Streptomyces canus.</title>
        <authorList>
            <person name="Ruckert C."/>
            <person name="Winkler A."/>
            <person name="Kalinowski J."/>
            <person name="Kampfer P."/>
            <person name="Glaeser S."/>
        </authorList>
    </citation>
    <scope>NUCLEOTIDE SEQUENCE [LARGE SCALE GENOMIC DNA]</scope>
    <source>
        <strain evidence="1 2">DSM 40017</strain>
    </source>
</reference>
<proteinExistence type="predicted"/>
<comment type="caution">
    <text evidence="1">The sequence shown here is derived from an EMBL/GenBank/DDBJ whole genome shotgun (WGS) entry which is preliminary data.</text>
</comment>
<organism evidence="1 2">
    <name type="scientific">Streptomyces canus</name>
    <dbReference type="NCBI Taxonomy" id="58343"/>
    <lineage>
        <taxon>Bacteria</taxon>
        <taxon>Bacillati</taxon>
        <taxon>Actinomycetota</taxon>
        <taxon>Actinomycetes</taxon>
        <taxon>Kitasatosporales</taxon>
        <taxon>Streptomycetaceae</taxon>
        <taxon>Streptomyces</taxon>
        <taxon>Streptomyces aurantiacus group</taxon>
    </lineage>
</organism>
<dbReference type="AlphaFoldDB" id="A0A117R3G3"/>
<sequence length="71" mass="7477">MLGVSRVPGRALGCLGVLRGRLWLPRECVQRYLAGGAAVAAGVACALRLRGRVFGALRVPCGVASGFRRRV</sequence>
<dbReference type="Proteomes" id="UP000053669">
    <property type="component" value="Unassembled WGS sequence"/>
</dbReference>
<protein>
    <submittedName>
        <fullName evidence="1">Uncharacterized protein</fullName>
    </submittedName>
</protein>
<name>A0A117R3G3_9ACTN</name>
<evidence type="ECO:0000313" key="2">
    <source>
        <dbReference type="Proteomes" id="UP000053669"/>
    </source>
</evidence>
<evidence type="ECO:0000313" key="1">
    <source>
        <dbReference type="EMBL" id="KUN68956.1"/>
    </source>
</evidence>
<dbReference type="EMBL" id="LMWU01000019">
    <property type="protein sequence ID" value="KUN68956.1"/>
    <property type="molecule type" value="Genomic_DNA"/>
</dbReference>
<gene>
    <name evidence="1" type="ORF">AQJ46_20600</name>
</gene>